<feature type="transmembrane region" description="Helical" evidence="7">
    <location>
        <begin position="367"/>
        <end position="389"/>
    </location>
</feature>
<feature type="transmembrane region" description="Helical" evidence="7">
    <location>
        <begin position="432"/>
        <end position="450"/>
    </location>
</feature>
<sequence>MSQPTRYPAEIADTPAAQDADVPSGKPGKSFFGSRFVSILHLFGGNIANSLLMLLGTALAARTLGTEQFGVFVLVLTLGRFSERLVRFESWQPLIRFAASEEQSFDSDRMGSLFLYGLLLDTASCLLAAALTIGGGLLLMQTIGLQSEDLPFVMIFAAAIALNIRGFPTAALRLGGQFRTLAYLQTVSSFVRIMLAFAAFLMGWDILAFILIWTGVQIFDTALFLFISFRSLKRQGVANPLKADWRNLPQRFPGFMSFAWSTNISSTLRTMTQEADTLLVGALGGASSAGLYHIAKRVAKVAMQIGANVQAVMYPDMARLWARLEIHAFRTVTFRLQLALMAIGLAALVATILFGKQALALVLGSEFVAAYGLLIAQMVAVILILHAAPSRSALLSMHRPGVVLIVAALSTVLFFITAFVTMPIYGALGANLAHIAFGLLTAVALDVFWWRESRRAMEGTTD</sequence>
<dbReference type="InterPro" id="IPR050833">
    <property type="entry name" value="Poly_Biosynth_Transport"/>
</dbReference>
<dbReference type="EMBL" id="CP081294">
    <property type="protein sequence ID" value="QZD95726.1"/>
    <property type="molecule type" value="Genomic_DNA"/>
</dbReference>
<reference evidence="8 9" key="1">
    <citation type="submission" date="2021-08" db="EMBL/GenBank/DDBJ databases">
        <title>Comparative Genomics Analysis of the Genus Qipengyuania Reveals Extensive Genetic Diversity and Metabolic Versatility, Including the Description of Fifteen Novel Species.</title>
        <authorList>
            <person name="Liu Y."/>
        </authorList>
    </citation>
    <scope>NUCLEOTIDE SEQUENCE [LARGE SCALE GENOMIC DNA]</scope>
    <source>
        <strain evidence="8 9">1NDH1</strain>
    </source>
</reference>
<evidence type="ECO:0000313" key="8">
    <source>
        <dbReference type="EMBL" id="QZD95726.1"/>
    </source>
</evidence>
<keyword evidence="4 7" id="KW-1133">Transmembrane helix</keyword>
<dbReference type="PANTHER" id="PTHR30250:SF31">
    <property type="entry name" value="INNER MEMBRANE PROTEIN YGHQ"/>
    <property type="match status" value="1"/>
</dbReference>
<evidence type="ECO:0000256" key="7">
    <source>
        <dbReference type="SAM" id="Phobius"/>
    </source>
</evidence>
<evidence type="ECO:0000256" key="6">
    <source>
        <dbReference type="SAM" id="MobiDB-lite"/>
    </source>
</evidence>
<keyword evidence="5 7" id="KW-0472">Membrane</keyword>
<dbReference type="Pfam" id="PF13440">
    <property type="entry name" value="Polysacc_synt_3"/>
    <property type="match status" value="1"/>
</dbReference>
<name>A0ABX9A379_9SPHN</name>
<gene>
    <name evidence="8" type="ORF">K3136_03090</name>
</gene>
<feature type="region of interest" description="Disordered" evidence="6">
    <location>
        <begin position="1"/>
        <end position="24"/>
    </location>
</feature>
<feature type="transmembrane region" description="Helical" evidence="7">
    <location>
        <begin position="113"/>
        <end position="138"/>
    </location>
</feature>
<dbReference type="Proteomes" id="UP000824321">
    <property type="component" value="Chromosome"/>
</dbReference>
<feature type="transmembrane region" description="Helical" evidence="7">
    <location>
        <begin position="150"/>
        <end position="168"/>
    </location>
</feature>
<feature type="transmembrane region" description="Helical" evidence="7">
    <location>
        <begin position="36"/>
        <end position="56"/>
    </location>
</feature>
<evidence type="ECO:0000256" key="3">
    <source>
        <dbReference type="ARBA" id="ARBA00022692"/>
    </source>
</evidence>
<evidence type="ECO:0000256" key="4">
    <source>
        <dbReference type="ARBA" id="ARBA00022989"/>
    </source>
</evidence>
<evidence type="ECO:0000256" key="2">
    <source>
        <dbReference type="ARBA" id="ARBA00022475"/>
    </source>
</evidence>
<keyword evidence="3 7" id="KW-0812">Transmembrane</keyword>
<evidence type="ECO:0000313" key="9">
    <source>
        <dbReference type="Proteomes" id="UP000824321"/>
    </source>
</evidence>
<comment type="subcellular location">
    <subcellularLocation>
        <location evidence="1">Cell membrane</location>
        <topology evidence="1">Multi-pass membrane protein</topology>
    </subcellularLocation>
</comment>
<accession>A0ABX9A379</accession>
<keyword evidence="9" id="KW-1185">Reference proteome</keyword>
<feature type="transmembrane region" description="Helical" evidence="7">
    <location>
        <begin position="180"/>
        <end position="200"/>
    </location>
</feature>
<dbReference type="PANTHER" id="PTHR30250">
    <property type="entry name" value="PST FAMILY PREDICTED COLANIC ACID TRANSPORTER"/>
    <property type="match status" value="1"/>
</dbReference>
<evidence type="ECO:0000256" key="1">
    <source>
        <dbReference type="ARBA" id="ARBA00004651"/>
    </source>
</evidence>
<keyword evidence="2" id="KW-1003">Cell membrane</keyword>
<feature type="transmembrane region" description="Helical" evidence="7">
    <location>
        <begin position="401"/>
        <end position="426"/>
    </location>
</feature>
<dbReference type="RefSeq" id="WP_221431455.1">
    <property type="nucleotide sequence ID" value="NZ_CP081294.1"/>
</dbReference>
<organism evidence="8 9">
    <name type="scientific">Qipengyuania gelatinilytica</name>
    <dbReference type="NCBI Taxonomy" id="2867231"/>
    <lineage>
        <taxon>Bacteria</taxon>
        <taxon>Pseudomonadati</taxon>
        <taxon>Pseudomonadota</taxon>
        <taxon>Alphaproteobacteria</taxon>
        <taxon>Sphingomonadales</taxon>
        <taxon>Erythrobacteraceae</taxon>
        <taxon>Qipengyuania</taxon>
    </lineage>
</organism>
<proteinExistence type="predicted"/>
<evidence type="ECO:0000256" key="5">
    <source>
        <dbReference type="ARBA" id="ARBA00023136"/>
    </source>
</evidence>
<protein>
    <submittedName>
        <fullName evidence="8">Lipopolysaccharide biosynthesis protein</fullName>
    </submittedName>
</protein>
<feature type="transmembrane region" description="Helical" evidence="7">
    <location>
        <begin position="336"/>
        <end position="355"/>
    </location>
</feature>
<feature type="transmembrane region" description="Helical" evidence="7">
    <location>
        <begin position="206"/>
        <end position="227"/>
    </location>
</feature>